<gene>
    <name evidence="7" type="ORF">IX38_20210</name>
</gene>
<comment type="cofactor">
    <cofactor evidence="5">
        <name>FAD</name>
        <dbReference type="ChEBI" id="CHEBI:57692"/>
    </cofactor>
</comment>
<comment type="function">
    <text evidence="5">An FAD-requiring monooxygenase active on some tetracycline antibiotic derivatives, which leads to their inactivation. Hydroxylates carbon 11a of tetracycline and some analogs.</text>
</comment>
<dbReference type="InterPro" id="IPR036188">
    <property type="entry name" value="FAD/NAD-bd_sf"/>
</dbReference>
<dbReference type="PANTHER" id="PTHR46972">
    <property type="entry name" value="MONOOXYGENASE ASQM-RELATED"/>
    <property type="match status" value="1"/>
</dbReference>
<sequence length="386" mass="43575">MLIENKSIAIVGGGPGGLTLARLLQLKNAQVKVYERDLNKNARVQGSPLDMHEGSGMDALRNADLLDEFKKNYRPGADKMLIVNEHAEILFTDHETKRDEDFGNEDFRPEIDRGPLRNMLLDSLKPETVVWDRHFISMEAQNEGWLLHFKNGLSAYADLVIAADGANSRIRPYLTDLKPVYSGILMLEGNVYHAEKTAPHIKALIKDGKIMAFGNNKNLLLGQKGNGDLGFYASFRANENWAAESGLDFSDQKEMLKWFKKEYAEWGSIWYELFENASVPFIPRPIYSMPLDQSWETKPNLILLGDAAHVMPPFAGEGANMAMLDALELSECLTSDRFTTLKEAISHYEIQMRKRAAEATKESLENGDKMHSEKALDNMLEFFTSH</sequence>
<comment type="similarity">
    <text evidence="5">Belongs to the aromatic-ring hydroxylase family. TetX subfamily.</text>
</comment>
<dbReference type="AlphaFoldDB" id="A0A085YZI4"/>
<evidence type="ECO:0000259" key="6">
    <source>
        <dbReference type="Pfam" id="PF01494"/>
    </source>
</evidence>
<name>A0A085YZI4_9FLAO</name>
<feature type="binding site" evidence="5">
    <location>
        <position position="50"/>
    </location>
    <ligand>
        <name>FAD</name>
        <dbReference type="ChEBI" id="CHEBI:57692"/>
    </ligand>
</feature>
<dbReference type="GO" id="GO:0046677">
    <property type="term" value="P:response to antibiotic"/>
    <property type="evidence" value="ECO:0007669"/>
    <property type="project" value="InterPro"/>
</dbReference>
<keyword evidence="4 5" id="KW-0503">Monooxygenase</keyword>
<evidence type="ECO:0000313" key="8">
    <source>
        <dbReference type="Proteomes" id="UP000028703"/>
    </source>
</evidence>
<evidence type="ECO:0000256" key="4">
    <source>
        <dbReference type="ARBA" id="ARBA00023033"/>
    </source>
</evidence>
<dbReference type="STRING" id="421531.IX38_20210"/>
<feature type="domain" description="FAD-binding" evidence="6">
    <location>
        <begin position="8"/>
        <end position="172"/>
    </location>
</feature>
<protein>
    <recommendedName>
        <fullName evidence="5">Flavin-dependent monooxygenase</fullName>
    </recommendedName>
    <alternativeName>
        <fullName evidence="5">TetX monooxygenase</fullName>
        <shortName evidence="5">TetX</shortName>
        <ecNumber evidence="5">1.14.13.-</ecNumber>
    </alternativeName>
</protein>
<proteinExistence type="inferred from homology"/>
<dbReference type="GO" id="GO:0004497">
    <property type="term" value="F:monooxygenase activity"/>
    <property type="evidence" value="ECO:0007669"/>
    <property type="project" value="UniProtKB-UniRule"/>
</dbReference>
<keyword evidence="1 5" id="KW-0285">Flavoprotein</keyword>
<keyword evidence="2 5" id="KW-0274">FAD</keyword>
<dbReference type="HAMAP" id="MF_00845">
    <property type="entry name" value="TetX_monooxygenase"/>
    <property type="match status" value="1"/>
</dbReference>
<accession>A0A085YZI4</accession>
<dbReference type="PRINTS" id="PR00420">
    <property type="entry name" value="RNGMNOXGNASE"/>
</dbReference>
<comment type="catalytic activity">
    <reaction evidence="5">
        <text>a tetracycline + NADPH + O2 + H(+) = an 11a-hydroxytetracycline + NADP(+) + H2O</text>
        <dbReference type="Rhea" id="RHEA:61444"/>
        <dbReference type="ChEBI" id="CHEBI:15377"/>
        <dbReference type="ChEBI" id="CHEBI:15378"/>
        <dbReference type="ChEBI" id="CHEBI:15379"/>
        <dbReference type="ChEBI" id="CHEBI:57783"/>
        <dbReference type="ChEBI" id="CHEBI:58349"/>
        <dbReference type="ChEBI" id="CHEBI:144644"/>
        <dbReference type="ChEBI" id="CHEBI:144645"/>
    </reaction>
</comment>
<evidence type="ECO:0000256" key="5">
    <source>
        <dbReference type="HAMAP-Rule" id="MF_00845"/>
    </source>
</evidence>
<dbReference type="SUPFAM" id="SSF51905">
    <property type="entry name" value="FAD/NAD(P)-binding domain"/>
    <property type="match status" value="1"/>
</dbReference>
<comment type="subcellular location">
    <subcellularLocation>
        <location evidence="5">Cytoplasm</location>
    </subcellularLocation>
</comment>
<evidence type="ECO:0000313" key="7">
    <source>
        <dbReference type="EMBL" id="KFE97597.1"/>
    </source>
</evidence>
<feature type="binding site" evidence="5">
    <location>
        <position position="43"/>
    </location>
    <ligand>
        <name>NADPH</name>
        <dbReference type="ChEBI" id="CHEBI:57783"/>
    </ligand>
</feature>
<keyword evidence="5" id="KW-0963">Cytoplasm</keyword>
<comment type="domain">
    <text evidence="5">Consists of an N-terminal FAD-binding domain with a Rossman fold and a C-terminal substrate-binding domain.</text>
</comment>
<evidence type="ECO:0000256" key="1">
    <source>
        <dbReference type="ARBA" id="ARBA00022630"/>
    </source>
</evidence>
<keyword evidence="8" id="KW-1185">Reference proteome</keyword>
<dbReference type="Gene3D" id="3.50.50.60">
    <property type="entry name" value="FAD/NAD(P)-binding domain"/>
    <property type="match status" value="1"/>
</dbReference>
<dbReference type="InterPro" id="IPR002938">
    <property type="entry name" value="FAD-bd"/>
</dbReference>
<feature type="domain" description="FAD-binding" evidence="6">
    <location>
        <begin position="300"/>
        <end position="361"/>
    </location>
</feature>
<dbReference type="eggNOG" id="COG0654">
    <property type="taxonomic scope" value="Bacteria"/>
</dbReference>
<dbReference type="OrthoDB" id="9782160at2"/>
<dbReference type="PANTHER" id="PTHR46972:SF1">
    <property type="entry name" value="FAD DEPENDENT OXIDOREDUCTASE DOMAIN-CONTAINING PROTEIN"/>
    <property type="match status" value="1"/>
</dbReference>
<dbReference type="EC" id="1.14.13.-" evidence="5"/>
<keyword evidence="3 5" id="KW-0560">Oxidoreductase</keyword>
<dbReference type="EMBL" id="JPRO01000024">
    <property type="protein sequence ID" value="KFE97597.1"/>
    <property type="molecule type" value="Genomic_DNA"/>
</dbReference>
<reference evidence="7 8" key="1">
    <citation type="submission" date="2014-07" db="EMBL/GenBank/DDBJ databases">
        <title>Genome of Chryseobacterium luteum DSM 18605.</title>
        <authorList>
            <person name="Stropko S.J."/>
            <person name="Pipes S.E."/>
            <person name="Newman J.D."/>
        </authorList>
    </citation>
    <scope>NUCLEOTIDE SEQUENCE [LARGE SCALE GENOMIC DNA]</scope>
    <source>
        <strain evidence="7 8">DSM 18605</strain>
    </source>
</reference>
<dbReference type="GO" id="GO:0071949">
    <property type="term" value="F:FAD binding"/>
    <property type="evidence" value="ECO:0007669"/>
    <property type="project" value="InterPro"/>
</dbReference>
<organism evidence="7 8">
    <name type="scientific">Chryseobacterium luteum</name>
    <dbReference type="NCBI Taxonomy" id="421531"/>
    <lineage>
        <taxon>Bacteria</taxon>
        <taxon>Pseudomonadati</taxon>
        <taxon>Bacteroidota</taxon>
        <taxon>Flavobacteriia</taxon>
        <taxon>Flavobacteriales</taxon>
        <taxon>Weeksellaceae</taxon>
        <taxon>Chryseobacterium group</taxon>
        <taxon>Chryseobacterium</taxon>
    </lineage>
</organism>
<comment type="subunit">
    <text evidence="5">Monomer.</text>
</comment>
<dbReference type="GO" id="GO:0005737">
    <property type="term" value="C:cytoplasm"/>
    <property type="evidence" value="ECO:0007669"/>
    <property type="project" value="UniProtKB-SubCell"/>
</dbReference>
<feature type="binding site" evidence="5">
    <location>
        <position position="306"/>
    </location>
    <ligand>
        <name>FAD</name>
        <dbReference type="ChEBI" id="CHEBI:57692"/>
    </ligand>
</feature>
<comment type="caution">
    <text evidence="7">The sequence shown here is derived from an EMBL/GenBank/DDBJ whole genome shotgun (WGS) entry which is preliminary data.</text>
</comment>
<dbReference type="InterPro" id="IPR043683">
    <property type="entry name" value="TetX_monooxygenase"/>
</dbReference>
<evidence type="ECO:0000256" key="3">
    <source>
        <dbReference type="ARBA" id="ARBA00023002"/>
    </source>
</evidence>
<dbReference type="Pfam" id="PF01494">
    <property type="entry name" value="FAD_binding_3"/>
    <property type="match status" value="2"/>
</dbReference>
<dbReference type="Proteomes" id="UP000028703">
    <property type="component" value="Unassembled WGS sequence"/>
</dbReference>
<dbReference type="RefSeq" id="WP_034707572.1">
    <property type="nucleotide sequence ID" value="NZ_JPRO01000024.1"/>
</dbReference>
<feature type="binding site" evidence="5">
    <location>
        <position position="113"/>
    </location>
    <ligand>
        <name>FAD</name>
        <dbReference type="ChEBI" id="CHEBI:57692"/>
    </ligand>
</feature>
<keyword evidence="5" id="KW-0521">NADP</keyword>
<evidence type="ECO:0000256" key="2">
    <source>
        <dbReference type="ARBA" id="ARBA00022827"/>
    </source>
</evidence>
<keyword evidence="5" id="KW-0547">Nucleotide-binding</keyword>